<name>A0A6A4HYW1_9AGAR</name>
<feature type="chain" id="PRO_5025459328" evidence="2">
    <location>
        <begin position="20"/>
        <end position="153"/>
    </location>
</feature>
<proteinExistence type="predicted"/>
<evidence type="ECO:0000313" key="3">
    <source>
        <dbReference type="EMBL" id="KAE9404592.1"/>
    </source>
</evidence>
<evidence type="ECO:0000256" key="2">
    <source>
        <dbReference type="SAM" id="SignalP"/>
    </source>
</evidence>
<dbReference type="OrthoDB" id="2965207at2759"/>
<protein>
    <submittedName>
        <fullName evidence="3">Uncharacterized protein</fullName>
    </submittedName>
</protein>
<feature type="region of interest" description="Disordered" evidence="1">
    <location>
        <begin position="47"/>
        <end position="86"/>
    </location>
</feature>
<dbReference type="EMBL" id="ML769415">
    <property type="protein sequence ID" value="KAE9404592.1"/>
    <property type="molecule type" value="Genomic_DNA"/>
</dbReference>
<evidence type="ECO:0000313" key="4">
    <source>
        <dbReference type="Proteomes" id="UP000799118"/>
    </source>
</evidence>
<sequence>MLLFTGVSLMILLSYSALSLLWDVEDLVLLLAAFIQLQQIDAYTYEDSNPDSKRNWEDWGESAINSDSHSVHSTASRLPTASTDDAETTIERASEVVQHIRAAIEAILKALQERVDRHVNGEIDKELGGWLKMRGEGGTSGKGGKGKGYDIIG</sequence>
<keyword evidence="4" id="KW-1185">Reference proteome</keyword>
<dbReference type="Proteomes" id="UP000799118">
    <property type="component" value="Unassembled WGS sequence"/>
</dbReference>
<feature type="signal peptide" evidence="2">
    <location>
        <begin position="1"/>
        <end position="19"/>
    </location>
</feature>
<accession>A0A6A4HYW1</accession>
<keyword evidence="2" id="KW-0732">Signal</keyword>
<reference evidence="3" key="1">
    <citation type="journal article" date="2019" name="Environ. Microbiol.">
        <title>Fungal ecological strategies reflected in gene transcription - a case study of two litter decomposers.</title>
        <authorList>
            <person name="Barbi F."/>
            <person name="Kohler A."/>
            <person name="Barry K."/>
            <person name="Baskaran P."/>
            <person name="Daum C."/>
            <person name="Fauchery L."/>
            <person name="Ihrmark K."/>
            <person name="Kuo A."/>
            <person name="LaButti K."/>
            <person name="Lipzen A."/>
            <person name="Morin E."/>
            <person name="Grigoriev I.V."/>
            <person name="Henrissat B."/>
            <person name="Lindahl B."/>
            <person name="Martin F."/>
        </authorList>
    </citation>
    <scope>NUCLEOTIDE SEQUENCE</scope>
    <source>
        <strain evidence="3">JB14</strain>
    </source>
</reference>
<feature type="compositionally biased region" description="Polar residues" evidence="1">
    <location>
        <begin position="63"/>
        <end position="83"/>
    </location>
</feature>
<gene>
    <name evidence="3" type="ORF">BT96DRAFT_916698</name>
</gene>
<organism evidence="3 4">
    <name type="scientific">Gymnopus androsaceus JB14</name>
    <dbReference type="NCBI Taxonomy" id="1447944"/>
    <lineage>
        <taxon>Eukaryota</taxon>
        <taxon>Fungi</taxon>
        <taxon>Dikarya</taxon>
        <taxon>Basidiomycota</taxon>
        <taxon>Agaricomycotina</taxon>
        <taxon>Agaricomycetes</taxon>
        <taxon>Agaricomycetidae</taxon>
        <taxon>Agaricales</taxon>
        <taxon>Marasmiineae</taxon>
        <taxon>Omphalotaceae</taxon>
        <taxon>Gymnopus</taxon>
    </lineage>
</organism>
<dbReference type="AlphaFoldDB" id="A0A6A4HYW1"/>
<evidence type="ECO:0000256" key="1">
    <source>
        <dbReference type="SAM" id="MobiDB-lite"/>
    </source>
</evidence>